<dbReference type="Pfam" id="PF02811">
    <property type="entry name" value="PHP"/>
    <property type="match status" value="1"/>
</dbReference>
<dbReference type="Pfam" id="PF14579">
    <property type="entry name" value="HHH_6"/>
    <property type="match status" value="1"/>
</dbReference>
<dbReference type="InterPro" id="IPR003141">
    <property type="entry name" value="Pol/His_phosphatase_N"/>
</dbReference>
<dbReference type="PANTHER" id="PTHR32294">
    <property type="entry name" value="DNA POLYMERASE III SUBUNIT ALPHA"/>
    <property type="match status" value="1"/>
</dbReference>
<keyword evidence="5" id="KW-0235">DNA replication</keyword>
<reference evidence="9 10" key="2">
    <citation type="journal article" date="2019" name="BMC Genomics">
        <title>The Anaplasma ovis genome reveals a high proportion of pseudogenes.</title>
        <authorList>
            <person name="Liu Z."/>
            <person name="Peasley A.M."/>
            <person name="Yang J."/>
            <person name="Li Y."/>
            <person name="Guan G."/>
            <person name="Luo J."/>
            <person name="Yin H."/>
            <person name="Brayton K.A."/>
        </authorList>
    </citation>
    <scope>NUCLEOTIDE SEQUENCE [LARGE SCALE GENOMIC DNA]</scope>
    <source>
        <strain evidence="9 10">Haibei</strain>
    </source>
</reference>
<evidence type="ECO:0000259" key="8">
    <source>
        <dbReference type="SMART" id="SM00481"/>
    </source>
</evidence>
<evidence type="ECO:0000256" key="2">
    <source>
        <dbReference type="ARBA" id="ARBA00019114"/>
    </source>
</evidence>
<dbReference type="Pfam" id="PF07733">
    <property type="entry name" value="DNA_pol3_alpha"/>
    <property type="match status" value="1"/>
</dbReference>
<accession>A0A2Z2L7R6</accession>
<dbReference type="KEGG" id="aoh:AOV_00880"/>
<gene>
    <name evidence="9" type="primary">dnaE</name>
    <name evidence="9" type="ORF">AOV_00880</name>
</gene>
<dbReference type="PANTHER" id="PTHR32294:SF0">
    <property type="entry name" value="DNA POLYMERASE III SUBUNIT ALPHA"/>
    <property type="match status" value="1"/>
</dbReference>
<dbReference type="AlphaFoldDB" id="A0A2Z2L7R6"/>
<dbReference type="InterPro" id="IPR004805">
    <property type="entry name" value="DnaE2/DnaE/PolC"/>
</dbReference>
<evidence type="ECO:0000313" key="9">
    <source>
        <dbReference type="EMBL" id="ASI47491.1"/>
    </source>
</evidence>
<keyword evidence="4" id="KW-0548">Nucleotidyltransferase</keyword>
<dbReference type="Gene3D" id="3.20.20.140">
    <property type="entry name" value="Metal-dependent hydrolases"/>
    <property type="match status" value="1"/>
</dbReference>
<dbReference type="GO" id="GO:0006260">
    <property type="term" value="P:DNA replication"/>
    <property type="evidence" value="ECO:0007669"/>
    <property type="project" value="UniProtKB-KW"/>
</dbReference>
<dbReference type="OrthoDB" id="9803237at2"/>
<dbReference type="Pfam" id="PF17657">
    <property type="entry name" value="DNA_pol3_finger"/>
    <property type="match status" value="1"/>
</dbReference>
<dbReference type="SMART" id="SM00481">
    <property type="entry name" value="POLIIIAc"/>
    <property type="match status" value="1"/>
</dbReference>
<evidence type="ECO:0000313" key="10">
    <source>
        <dbReference type="Proteomes" id="UP000259762"/>
    </source>
</evidence>
<comment type="catalytic activity">
    <reaction evidence="7">
        <text>DNA(n) + a 2'-deoxyribonucleoside 5'-triphosphate = DNA(n+1) + diphosphate</text>
        <dbReference type="Rhea" id="RHEA:22508"/>
        <dbReference type="Rhea" id="RHEA-COMP:17339"/>
        <dbReference type="Rhea" id="RHEA-COMP:17340"/>
        <dbReference type="ChEBI" id="CHEBI:33019"/>
        <dbReference type="ChEBI" id="CHEBI:61560"/>
        <dbReference type="ChEBI" id="CHEBI:173112"/>
        <dbReference type="EC" id="2.7.7.7"/>
    </reaction>
</comment>
<dbReference type="CDD" id="cd04485">
    <property type="entry name" value="DnaE_OBF"/>
    <property type="match status" value="1"/>
</dbReference>
<evidence type="ECO:0000256" key="6">
    <source>
        <dbReference type="ARBA" id="ARBA00022932"/>
    </source>
</evidence>
<keyword evidence="10" id="KW-1185">Reference proteome</keyword>
<dbReference type="RefSeq" id="WP_075138759.1">
    <property type="nucleotide sequence ID" value="NZ_CP015994.1"/>
</dbReference>
<dbReference type="EC" id="2.7.7.7" evidence="1"/>
<evidence type="ECO:0000256" key="5">
    <source>
        <dbReference type="ARBA" id="ARBA00022705"/>
    </source>
</evidence>
<dbReference type="InterPro" id="IPR016195">
    <property type="entry name" value="Pol/histidinol_Pase-like"/>
</dbReference>
<dbReference type="Proteomes" id="UP000259762">
    <property type="component" value="Chromosome"/>
</dbReference>
<dbReference type="Gene3D" id="1.10.10.1600">
    <property type="entry name" value="Bacterial DNA polymerase III alpha subunit, thumb domain"/>
    <property type="match status" value="1"/>
</dbReference>
<dbReference type="InterPro" id="IPR029460">
    <property type="entry name" value="DNAPol_HHH"/>
</dbReference>
<feature type="domain" description="Polymerase/histidinol phosphatase N-terminal" evidence="8">
    <location>
        <begin position="7"/>
        <end position="74"/>
    </location>
</feature>
<dbReference type="NCBIfam" id="NF004226">
    <property type="entry name" value="PRK05673.1"/>
    <property type="match status" value="1"/>
</dbReference>
<dbReference type="NCBIfam" id="TIGR00594">
    <property type="entry name" value="polc"/>
    <property type="match status" value="1"/>
</dbReference>
<evidence type="ECO:0000256" key="1">
    <source>
        <dbReference type="ARBA" id="ARBA00012417"/>
    </source>
</evidence>
<dbReference type="InterPro" id="IPR004013">
    <property type="entry name" value="PHP_dom"/>
</dbReference>
<dbReference type="InterPro" id="IPR040982">
    <property type="entry name" value="DNA_pol3_finger"/>
</dbReference>
<dbReference type="Gene3D" id="1.10.150.870">
    <property type="match status" value="1"/>
</dbReference>
<reference evidence="10" key="1">
    <citation type="submission" date="2018-06" db="EMBL/GenBank/DDBJ databases">
        <title>The Anaplasma ovis genome reveals a high proportion of pseudogenes.</title>
        <authorList>
            <person name="Liu Z."/>
            <person name="Peasley A.M."/>
            <person name="Yang J."/>
            <person name="Li Y."/>
            <person name="Guan G."/>
            <person name="Luo J."/>
            <person name="Yin H."/>
            <person name="Brayton K.A."/>
        </authorList>
    </citation>
    <scope>NUCLEOTIDE SEQUENCE [LARGE SCALE GENOMIC DNA]</scope>
    <source>
        <strain evidence="10">Haibei</strain>
    </source>
</reference>
<dbReference type="EMBL" id="CP015994">
    <property type="protein sequence ID" value="ASI47491.1"/>
    <property type="molecule type" value="Genomic_DNA"/>
</dbReference>
<protein>
    <recommendedName>
        <fullName evidence="2">DNA polymerase III subunit alpha</fullName>
        <ecNumber evidence="1">2.7.7.7</ecNumber>
    </recommendedName>
</protein>
<proteinExistence type="predicted"/>
<evidence type="ECO:0000256" key="4">
    <source>
        <dbReference type="ARBA" id="ARBA00022695"/>
    </source>
</evidence>
<organism evidence="9 10">
    <name type="scientific">Anaplasma ovis str. Haibei</name>
    <dbReference type="NCBI Taxonomy" id="1248439"/>
    <lineage>
        <taxon>Bacteria</taxon>
        <taxon>Pseudomonadati</taxon>
        <taxon>Pseudomonadota</taxon>
        <taxon>Alphaproteobacteria</taxon>
        <taxon>Rickettsiales</taxon>
        <taxon>Anaplasmataceae</taxon>
        <taxon>Anaplasma</taxon>
    </lineage>
</organism>
<evidence type="ECO:0000256" key="3">
    <source>
        <dbReference type="ARBA" id="ARBA00022679"/>
    </source>
</evidence>
<evidence type="ECO:0000256" key="7">
    <source>
        <dbReference type="ARBA" id="ARBA00049244"/>
    </source>
</evidence>
<dbReference type="GO" id="GO:0008408">
    <property type="term" value="F:3'-5' exonuclease activity"/>
    <property type="evidence" value="ECO:0007669"/>
    <property type="project" value="InterPro"/>
</dbReference>
<dbReference type="InterPro" id="IPR041931">
    <property type="entry name" value="DNA_pol3_alpha_thumb_dom"/>
</dbReference>
<dbReference type="GO" id="GO:0003887">
    <property type="term" value="F:DNA-directed DNA polymerase activity"/>
    <property type="evidence" value="ECO:0007669"/>
    <property type="project" value="UniProtKB-KW"/>
</dbReference>
<dbReference type="SUPFAM" id="SSF89550">
    <property type="entry name" value="PHP domain-like"/>
    <property type="match status" value="1"/>
</dbReference>
<sequence length="1127" mass="125676">MIDGLFVHLRTHSDYSLLEGMIKIDSLVAMCVDQNMPAVALTDSGNLFGSLEFSDCAAGLGVQPIVGCNIMVHDAGEDLGSILMLTKNREGFANLISLVSNGFKENQSGKANRIDVGNLLRQGSGLLLLTGGHDDILARALLGKSAGMGAINAVLETFGNDVYVELQRHGLESQKEVEGLLVGFAYERNIPLVATNDVFFARRGDFQAHDVLSCISDGTYIVQEGRRRLTEEHYFKTSREMFELFSDIPEAVRNTPIIARRCSFIAEIRKPSLPHFPCSDGRTEAEELTECAKTGLEARLRAKNIDEDKKAQYHDRLQYELGVVISMDYSGYFLIVADFICWSKKNDIMVGPGRGSGAGSLIAWSLGITDLDPIEFGLIFERFLNPERVSMPDFDIDFCQEKRDKVIEYVREKYGYVAHIITFGKLQARAVLRDVGRVMQIPYAQIDKICKMIPHDPVSPVTLSEAIEMDQNLQREKESDNTVAKLFEISLKLEGLYRHASVHAAGIVICDKPLEDSVPLYYDQSCSLPITQYNMKYVEKAGLVKFDFLGLRTLTVLDQVRSLIQDRGGSIELSELPLDDGKTYEMLSTGNSVGVFQLESAGMREAISKLRPDGIQDIIALISLYRPGPMNNIAIYIARKHGLERPDYIHPMLEGVLKETFGVIIYQEQVMEIARILAGYSLGGADLLRRAMGKKIKEEMDKQRQDFVNGAIKNGIDRGKASYIFDLVAKFAGYGFNKSHAAAYALISFQTAYLKANYTKEFFTASMNLDIGDKDKLELLCQQAKACGVRVLPPDVNSSGVLFTISGDAIKYGLGALKNVGQTAAREVVPEAGKKYSDIWDFARNMRAKWACKRVMESLIKSGSLDSIHPNRRQLFESLGTILDVIDDTRNSAESRQFSLFGITEGHKLLDVEDWSEEEKIEHEFSTLGFYLRYHPLAKYEGVLRGLGVKFVSECQNAAESGVRKSVGVVSSVRIRSANKERFAVLRISDPYGVNDVAFYNSRVIEAGRDLFHSGVSVMIDMDYNSVKSRLIGKNIYSFGDGLTAMTQKMKNIVIHFSQGHYEPNMLGKILRRDRGKTEVFVEMPSKGNLVLIKLPGVFQITAEVYMQILGLSWVQNISVNHRGFCQ</sequence>
<keyword evidence="6" id="KW-0239">DNA-directed DNA polymerase</keyword>
<name>A0A2Z2L7R6_9RICK</name>
<keyword evidence="3" id="KW-0808">Transferase</keyword>
<dbReference type="InterPro" id="IPR011708">
    <property type="entry name" value="DNA_pol3_alpha_NTPase_dom"/>
</dbReference>